<comment type="caution">
    <text evidence="1">The sequence shown here is derived from an EMBL/GenBank/DDBJ whole genome shotgun (WGS) entry which is preliminary data.</text>
</comment>
<keyword evidence="2" id="KW-1185">Reference proteome</keyword>
<evidence type="ECO:0000313" key="2">
    <source>
        <dbReference type="Proteomes" id="UP000789525"/>
    </source>
</evidence>
<sequence length="96" mass="11245">GSQQKKEENMEEIQVATSNLSEDPYKQQQQEMLFKEMDDEESWLTAGHRNIMACPRSKPRPKMSVNPETKMEENILKWILTSMLPQDPTTIQRSFT</sequence>
<protein>
    <submittedName>
        <fullName evidence="1">13246_t:CDS:1</fullName>
    </submittedName>
</protein>
<reference evidence="1" key="1">
    <citation type="submission" date="2021-06" db="EMBL/GenBank/DDBJ databases">
        <authorList>
            <person name="Kallberg Y."/>
            <person name="Tangrot J."/>
            <person name="Rosling A."/>
        </authorList>
    </citation>
    <scope>NUCLEOTIDE SEQUENCE</scope>
    <source>
        <strain evidence="1">CL356</strain>
    </source>
</reference>
<proteinExistence type="predicted"/>
<dbReference type="Proteomes" id="UP000789525">
    <property type="component" value="Unassembled WGS sequence"/>
</dbReference>
<gene>
    <name evidence="1" type="ORF">ACOLOM_LOCUS10993</name>
</gene>
<accession>A0ACA9PPF3</accession>
<feature type="non-terminal residue" evidence="1">
    <location>
        <position position="1"/>
    </location>
</feature>
<organism evidence="1 2">
    <name type="scientific">Acaulospora colombiana</name>
    <dbReference type="NCBI Taxonomy" id="27376"/>
    <lineage>
        <taxon>Eukaryota</taxon>
        <taxon>Fungi</taxon>
        <taxon>Fungi incertae sedis</taxon>
        <taxon>Mucoromycota</taxon>
        <taxon>Glomeromycotina</taxon>
        <taxon>Glomeromycetes</taxon>
        <taxon>Diversisporales</taxon>
        <taxon>Acaulosporaceae</taxon>
        <taxon>Acaulospora</taxon>
    </lineage>
</organism>
<name>A0ACA9PPF3_9GLOM</name>
<evidence type="ECO:0000313" key="1">
    <source>
        <dbReference type="EMBL" id="CAG8717865.1"/>
    </source>
</evidence>
<dbReference type="EMBL" id="CAJVPT010037605">
    <property type="protein sequence ID" value="CAG8717865.1"/>
    <property type="molecule type" value="Genomic_DNA"/>
</dbReference>